<reference evidence="6" key="1">
    <citation type="submission" date="2025-08" db="UniProtKB">
        <authorList>
            <consortium name="RefSeq"/>
        </authorList>
    </citation>
    <scope>IDENTIFICATION</scope>
</reference>
<gene>
    <name evidence="6" type="primary">LOC101863139</name>
</gene>
<evidence type="ECO:0000256" key="1">
    <source>
        <dbReference type="ARBA" id="ARBA00007791"/>
    </source>
</evidence>
<keyword evidence="3" id="KW-0175">Coiled coil</keyword>
<evidence type="ECO:0000256" key="4">
    <source>
        <dbReference type="SAM" id="MobiDB-lite"/>
    </source>
</evidence>
<feature type="compositionally biased region" description="Polar residues" evidence="4">
    <location>
        <begin position="151"/>
        <end position="169"/>
    </location>
</feature>
<dbReference type="Proteomes" id="UP000694888">
    <property type="component" value="Unplaced"/>
</dbReference>
<organism evidence="5 6">
    <name type="scientific">Aplysia californica</name>
    <name type="common">California sea hare</name>
    <dbReference type="NCBI Taxonomy" id="6500"/>
    <lineage>
        <taxon>Eukaryota</taxon>
        <taxon>Metazoa</taxon>
        <taxon>Spiralia</taxon>
        <taxon>Lophotrochozoa</taxon>
        <taxon>Mollusca</taxon>
        <taxon>Gastropoda</taxon>
        <taxon>Heterobranchia</taxon>
        <taxon>Euthyneura</taxon>
        <taxon>Tectipleura</taxon>
        <taxon>Aplysiida</taxon>
        <taxon>Aplysioidea</taxon>
        <taxon>Aplysiidae</taxon>
        <taxon>Aplysia</taxon>
    </lineage>
</organism>
<proteinExistence type="inferred from homology"/>
<dbReference type="RefSeq" id="XP_005109887.2">
    <property type="nucleotide sequence ID" value="XM_005109830.3"/>
</dbReference>
<comment type="similarity">
    <text evidence="1">Belongs to the ENTR1 family.</text>
</comment>
<feature type="compositionally biased region" description="Basic and acidic residues" evidence="4">
    <location>
        <begin position="47"/>
        <end position="58"/>
    </location>
</feature>
<feature type="region of interest" description="Disordered" evidence="4">
    <location>
        <begin position="1"/>
        <end position="109"/>
    </location>
</feature>
<evidence type="ECO:0000256" key="2">
    <source>
        <dbReference type="ARBA" id="ARBA00016007"/>
    </source>
</evidence>
<evidence type="ECO:0000313" key="6">
    <source>
        <dbReference type="RefSeq" id="XP_005109887.2"/>
    </source>
</evidence>
<feature type="compositionally biased region" description="Basic and acidic residues" evidence="4">
    <location>
        <begin position="18"/>
        <end position="27"/>
    </location>
</feature>
<name>A0ABM0K6H6_APLCA</name>
<accession>A0ABM0K6H6</accession>
<dbReference type="GeneID" id="101863139"/>
<evidence type="ECO:0000256" key="3">
    <source>
        <dbReference type="ARBA" id="ARBA00023054"/>
    </source>
</evidence>
<dbReference type="PANTHER" id="PTHR31259:SF3">
    <property type="entry name" value="ENDOSOME-ASSOCIATED-TRAFFICKING REGULATOR 1"/>
    <property type="match status" value="1"/>
</dbReference>
<sequence length="395" mass="43266">MADMGGDQNNPFSFKNFVSDKDKKTKTTDGFSGDEDDIFGLNQAKPKRNEKAKVDPGDGSKGAKKKDKQKENPFSFKKFLSASSNEKPPKGDDRSQTAPPDIASDVPLFVNNHFTEASNNGADALEDDFDFSFESVSRVPPPDPLEVHGGFQSTNHTDALSLSDSSSFNGAGLHSDDISSSSGLQLGLPDFLSDMAALNAGSKSSSSLQKERGRSTDQNEDLLSQIRIMQEENDRLRSELTREKQRCSEKNQKLSQLKIDLERQKKKEAEETAVMERAVQQVEENLVTTTTRAVQAEASAAKLKQEVKSLQNQVQSLTVEVEALKSGDAGLADLRERTKYSAEQLSFAAVTAEKNLKELMSGVEKLKLVSLVLSSLEKVSEVPPEQSREQEGKPS</sequence>
<dbReference type="PANTHER" id="PTHR31259">
    <property type="entry name" value="ENDOSOME-ASSOCIATED TRAFFICKING REGULATOR 1"/>
    <property type="match status" value="1"/>
</dbReference>
<feature type="region of interest" description="Disordered" evidence="4">
    <location>
        <begin position="200"/>
        <end position="222"/>
    </location>
</feature>
<protein>
    <recommendedName>
        <fullName evidence="2">Endosome-associated-trafficking regulator 1</fullName>
    </recommendedName>
</protein>
<feature type="region of interest" description="Disordered" evidence="4">
    <location>
        <begin position="133"/>
        <end position="186"/>
    </location>
</feature>
<evidence type="ECO:0000313" key="5">
    <source>
        <dbReference type="Proteomes" id="UP000694888"/>
    </source>
</evidence>
<dbReference type="InterPro" id="IPR026757">
    <property type="entry name" value="ENTR1"/>
</dbReference>
<keyword evidence="5" id="KW-1185">Reference proteome</keyword>